<keyword evidence="2" id="KW-1185">Reference proteome</keyword>
<evidence type="ECO:0000313" key="2">
    <source>
        <dbReference type="Proteomes" id="UP000182660"/>
    </source>
</evidence>
<comment type="caution">
    <text evidence="1">The sequence shown here is derived from an EMBL/GenBank/DDBJ whole genome shotgun (WGS) entry which is preliminary data.</text>
</comment>
<organism evidence="1 2">
    <name type="scientific">Moritella viscosa</name>
    <dbReference type="NCBI Taxonomy" id="80854"/>
    <lineage>
        <taxon>Bacteria</taxon>
        <taxon>Pseudomonadati</taxon>
        <taxon>Pseudomonadota</taxon>
        <taxon>Gammaproteobacteria</taxon>
        <taxon>Alteromonadales</taxon>
        <taxon>Moritellaceae</taxon>
        <taxon>Moritella</taxon>
    </lineage>
</organism>
<evidence type="ECO:0000313" key="1">
    <source>
        <dbReference type="EMBL" id="SGZ00020.1"/>
    </source>
</evidence>
<accession>A0ABY1HKF6</accession>
<name>A0ABY1HKF6_9GAMM</name>
<reference evidence="1 2" key="1">
    <citation type="submission" date="2016-11" db="EMBL/GenBank/DDBJ databases">
        <authorList>
            <person name="Klemetsen T."/>
        </authorList>
    </citation>
    <scope>NUCLEOTIDE SEQUENCE [LARGE SCALE GENOMIC DNA]</scope>
    <source>
        <strain evidence="1">MT 2528</strain>
    </source>
</reference>
<sequence length="41" mass="4572">MCDLIKLIKLITLRVQIKGSRKRRLAMNKRQSGLACDGVSG</sequence>
<dbReference type="Proteomes" id="UP000182660">
    <property type="component" value="Unassembled WGS sequence"/>
</dbReference>
<protein>
    <submittedName>
        <fullName evidence="1">Uncharacterized protein</fullName>
    </submittedName>
</protein>
<gene>
    <name evidence="1" type="ORF">MT2528_3958</name>
</gene>
<proteinExistence type="predicted"/>
<dbReference type="EMBL" id="FPLJ01000088">
    <property type="protein sequence ID" value="SGZ00020.1"/>
    <property type="molecule type" value="Genomic_DNA"/>
</dbReference>